<evidence type="ECO:0000256" key="1">
    <source>
        <dbReference type="ARBA" id="ARBA00022729"/>
    </source>
</evidence>
<evidence type="ECO:0000256" key="2">
    <source>
        <dbReference type="SAM" id="SignalP"/>
    </source>
</evidence>
<keyword evidence="5" id="KW-1185">Reference proteome</keyword>
<dbReference type="NCBIfam" id="TIGR04183">
    <property type="entry name" value="Por_Secre_tail"/>
    <property type="match status" value="1"/>
</dbReference>
<evidence type="ECO:0000259" key="3">
    <source>
        <dbReference type="PROSITE" id="PS50025"/>
    </source>
</evidence>
<dbReference type="InterPro" id="IPR013320">
    <property type="entry name" value="ConA-like_dom_sf"/>
</dbReference>
<dbReference type="InterPro" id="IPR013783">
    <property type="entry name" value="Ig-like_fold"/>
</dbReference>
<reference evidence="4 5" key="1">
    <citation type="journal article" date="2016" name="Int. J. Syst. Evol. Microbiol.">
        <title>Polaribacter haliotis sp. nov., isolated from the gut of abalone Haliotis discus hannai.</title>
        <authorList>
            <person name="Kim Y.O."/>
            <person name="Park I.S."/>
            <person name="Park S."/>
            <person name="Nam B.H."/>
            <person name="Park J.M."/>
            <person name="Kim D.G."/>
            <person name="Yoon J.H."/>
        </authorList>
    </citation>
    <scope>NUCLEOTIDE SEQUENCE [LARGE SCALE GENOMIC DNA]</scope>
    <source>
        <strain evidence="4 5">KCTC 52418</strain>
    </source>
</reference>
<accession>A0A7L8AKI3</accession>
<dbReference type="InterPro" id="IPR026444">
    <property type="entry name" value="Secre_tail"/>
</dbReference>
<dbReference type="KEGG" id="phal:H9I45_08370"/>
<proteinExistence type="predicted"/>
<dbReference type="GO" id="GO:0005975">
    <property type="term" value="P:carbohydrate metabolic process"/>
    <property type="evidence" value="ECO:0007669"/>
    <property type="project" value="UniProtKB-ARBA"/>
</dbReference>
<feature type="chain" id="PRO_5033031101" evidence="2">
    <location>
        <begin position="20"/>
        <end position="2820"/>
    </location>
</feature>
<protein>
    <submittedName>
        <fullName evidence="4">T9SS type A sorting domain-containing protein</fullName>
    </submittedName>
</protein>
<dbReference type="Pfam" id="PF18962">
    <property type="entry name" value="Por_Secre_tail"/>
    <property type="match status" value="1"/>
</dbReference>
<dbReference type="GO" id="GO:0004553">
    <property type="term" value="F:hydrolase activity, hydrolyzing O-glycosyl compounds"/>
    <property type="evidence" value="ECO:0007669"/>
    <property type="project" value="UniProtKB-ARBA"/>
</dbReference>
<feature type="signal peptide" evidence="2">
    <location>
        <begin position="1"/>
        <end position="19"/>
    </location>
</feature>
<evidence type="ECO:0000313" key="5">
    <source>
        <dbReference type="Proteomes" id="UP000516764"/>
    </source>
</evidence>
<sequence>MKKILQILCLCFVGFITQAQEQSKDQLFVGNAAVDYRSDANNLYMQMQVGSPIISVLNKNDLESRTGFPYGILYISPTFVVDGFEISKGYFSDKINIKWEFGGNQHLIEKVNIYRKEFGSTIPYQFIGSVSKDVFEYNDAQIEGGTLYEYKVEAFGVSAFNERFVNFIDGVGFRNPTATVSGSISFEGGSPVQDVIVFAEANGEENTTRGSSLKIDNGYVSIDEIKYDIGSNNTTLQAWITNYGEVFKFTTKRDEVVQLYAGKLDANSIQFQLKVNGTTLQETTIANSFPTGELDFLGRDVFSNISTLTTTSFVHVSATLEDGKKAKFYVNGREITEDYVTNANVPEGVLVPAFTNPISINYDILDASLLKKVVLADAYVGYLDEVRVWQKIVSNEAIRRDYRRYLSGGEAGLSLYLRMNETTGTNVYDLSKKGFRQNKNDGIFVQNAVNGVLFNSTKPTKKQLGVFGVTDANGSYTIASIPYSGSGESFVVTPSFGVHSFEPASQTLFLGADASVVNQLNFKDVSSFKFNGRAVYNVQNVFKDNPLDVDVVDYNTKSIEDFGYNQYRIDGSVIINKAEFYYEGGAINPLNGFYEGGELKRYPVIGLEKAYIYIDGDIVIDEDNQPVETKANGDFTINVPIGKHKIEVRKDGHVFEHSGYFPASGTFEFFEDQIERTWFIDKTRISLIGKVVGGKIESDKPLGFGLNGVYTHINNEGEENEENEIVSSLNNIGVANIILKGDINTSAFDVPVATNPATGEYEVSLIPYIYYIKSADLKIPSNTDVSILSSNETLNLLATPVLDSIKHITKDGSELFSKAFHHKKSFRYNSPVMLTLVNQEYEKEIKIGDKTFDISGLDTPIYIQKQTYNMLFEVTQNYINKDASEDKITKEYFTEGAFNINNNVEISGESSIKLVNNNRQYKYSFKAGEPNTAIADNFKSAISVAYNIAGSNALTISNISDFKSEGIVKGGASTGGVAFATYAPEVPDIILRDPPGSNSFASIEKGTTITFTTENANTNVDGNGGGLYVSLGPTFETSAGTPFFAVGYEANFVADVENNFSHTIEETKTNTVTKTYTFNKTISTSDDVDFVGSDGDLYIGNSKNVYYGIFNNMFVTDAPIVNNNGATIDNIEVTAKDKDNNDVTLYISTNKDYFIGEQPTKTFFTYSQKYIVETLIPELEALAANFVPNPTPDPSLPLVTADSYTNQANLWRKVIQNNEKTKYDAKNNKEAYRSAVLATIQNEFESYKNPFTGEIIYTNEYQAEMDALVNENFFSNQSFDAGVGEFTSSITTAQIGSYTYENTIDIGNEFKAQLGLLVNNVGAFANYTKTNSWINADANTSEQEVSSTISYTLKDNDLYNVLSVDIVNMFDGNGPVFITKAGATSCPYEAETTSLFYKTTGYNKDVIGVGGEILSDPTNRVYLPEVKSDKTVLKNIPESEGALFTLLLKNNSDTQSDLEYIIEVDALTLNGATTNVEANGVNVYIPYNETVEFPFEVYKSSASSIFEYNNIRVYLKSPCDDINDSEGFIDVSVEFKKSCSKVTVSAPENNFIFNRAEAFSQDVNGNTINNSLPITFTDFNTDFNGFKKIELQYRNASSANWIKFKTYYGTQTLLNEASDTSGEVIDSANSDYTFNWDVVGDKIPDGKYEFRAISYCTDDVTNISPIISGTINLNAPVLFGTPQPSDGILDVGEDVSVRFNEAIFESGTTAIKVTGLSNQQAIDHNVSVFLDGSENQIELPNQVLPKGSFTVQFWYKNSTTGNGNLITQENGINASLIGNELTFSVGSESVKAVINPAQYNFYSLVYQKGVSGDDTKKPLLLILENGTELVSEMLDDNLDLNSNSSIFIGGNNTIGNIHDIRFWSKTFTRAQATVAKDKTLTGRELNLLGYWTLAEGNGKTGVDKAKRRNAIVNLDWDIKPKGTAYVFANDSYLSLENVGFVQPSISEDITLSFWIKTATASESTIFSNGKGNDEDFVQTNGLRNKWSINMKSDGNLELISENIGYNLTTISVADGVWHHIALVVKRGGSINSYVDALETTSVSSENIGGISGNQILIGARLFKDTFSNVTIDNHFTGSLDEIRLWNTARSFEQIKRDRYFEIDAKTEGLMLYVDFNQEDTNTTNGPKYNHLAINNKVSATFSILSGSTQSYTEDSPALKPKLQFTNIPFSTVINGDQMIIQPELTTEEWSLFEGQILDFSVSRMSDTHFNEQLSPVSWSAFINRQEIEWFTKEQTKEIVEEKNVNEDYSFTMDIVNKGGSNQPYKISGLPTWVTVKNSSGTVTPNATKQIVFTVDKELSMGTYNANIFLETASEFNDRLTLDLRVLTPAPDWSVNSPDFSNSMNVIGKIKINDVFSRDQYTKIGAFVDNNPRGEGYLRYDVAFDSYFVYLTTYSNVASGEEVTFKIWDAVNGKILVASINGSPKMAFLQNEVLGSKTNPTIFSGAEFAEQETVLNKGWTWVSFFVEDSRFTDVKSVFNDLVLQDDDQVKSQNQFTRFEADNWFGSLTTIENTKMYKVKLANENSLKLIGNDVDESSVNLIINEGWNWLPFPIHRNISLQEALTFYNPTDGDVIKDQYTFAIYDANSGWSGTLNYMQSSRGYMIKSGASQSINYPNSNSLAKPSTTGQEYSSKTIHQFSKYSSNMSVVAEIIGSEEMTSVVVYDAKGVLRGASPIINFGDKKMSFVTVFSDTEDALQFRLSDGISEIDVSSEFVFENNKVFGNMKIPVILNSKSLSNNDLFLSDVVLYPNPFSSSIIIDASNQNEKLTHIEIFSTIGVLVKKVIVNSDKTTIDTSNIARGVYLIKINAESGKSSIQKMVKK</sequence>
<keyword evidence="1 2" id="KW-0732">Signal</keyword>
<dbReference type="PROSITE" id="PS50025">
    <property type="entry name" value="LAM_G_DOMAIN"/>
    <property type="match status" value="1"/>
</dbReference>
<dbReference type="Proteomes" id="UP000516764">
    <property type="component" value="Chromosome"/>
</dbReference>
<name>A0A7L8AKI3_9FLAO</name>
<dbReference type="Gene3D" id="2.60.40.10">
    <property type="entry name" value="Immunoglobulins"/>
    <property type="match status" value="1"/>
</dbReference>
<dbReference type="Gene3D" id="2.60.120.200">
    <property type="match status" value="3"/>
</dbReference>
<evidence type="ECO:0000313" key="4">
    <source>
        <dbReference type="EMBL" id="QOD62454.1"/>
    </source>
</evidence>
<dbReference type="SUPFAM" id="SSF49899">
    <property type="entry name" value="Concanavalin A-like lectins/glucanases"/>
    <property type="match status" value="3"/>
</dbReference>
<dbReference type="Pfam" id="PF13385">
    <property type="entry name" value="Laminin_G_3"/>
    <property type="match status" value="2"/>
</dbReference>
<dbReference type="InterPro" id="IPR001791">
    <property type="entry name" value="Laminin_G"/>
</dbReference>
<gene>
    <name evidence="4" type="ORF">H9I45_08370</name>
</gene>
<dbReference type="OrthoDB" id="976756at2"/>
<feature type="domain" description="Laminin G" evidence="3">
    <location>
        <begin position="1922"/>
        <end position="2106"/>
    </location>
</feature>
<organism evidence="4 5">
    <name type="scientific">Polaribacter haliotis</name>
    <dbReference type="NCBI Taxonomy" id="1888915"/>
    <lineage>
        <taxon>Bacteria</taxon>
        <taxon>Pseudomonadati</taxon>
        <taxon>Bacteroidota</taxon>
        <taxon>Flavobacteriia</taxon>
        <taxon>Flavobacteriales</taxon>
        <taxon>Flavobacteriaceae</taxon>
    </lineage>
</organism>
<dbReference type="EMBL" id="CP061813">
    <property type="protein sequence ID" value="QOD62454.1"/>
    <property type="molecule type" value="Genomic_DNA"/>
</dbReference>